<evidence type="ECO:0000259" key="2">
    <source>
        <dbReference type="Pfam" id="PF14501"/>
    </source>
</evidence>
<dbReference type="Proteomes" id="UP000537131">
    <property type="component" value="Unassembled WGS sequence"/>
</dbReference>
<sequence>MDKQQIFKSIEFLSQWLSLPFLYAVEYYFYKRFLGFKTRAEKFIICALFFTIISFYISKFQSETLSKIVNNLIWLSIICFLCKGSFTTKLYAVIVENAIQVLISTAFLIVDFKVLPMTHSESMSLNEHMIISSFNIIFSDFTKIILLFIFLKIICNLLNLNGKKINLYEGLCLLIPSLSIYSLATIFYIIQVVKINNKEYYLAYLFPGIYCILPFVSFALMISILITVYIFQKMLQGKEEMQKNMLMQQQFNLQCNHSKNVEGLYKGIRSVMHDMNNHLSCLKILAINNNIEEIKRYIDNIGQTISKLDFKIKTGNPISDAVINQKYNIAKVEGIKFICDFMMPKKTLIEPVDLCVVLSNALDNSIEACKRIVNSDIDKKICIKSYTRNIYLIIEISNTTVDRIQYVQDKISTIKSDKFNHGIGISNIEATVKKYNGIVDIIEEKNKFILNFMLKIK</sequence>
<name>A0A7Y0HNL2_9CLOT</name>
<feature type="transmembrane region" description="Helical" evidence="1">
    <location>
        <begin position="202"/>
        <end position="231"/>
    </location>
</feature>
<feature type="transmembrane region" description="Helical" evidence="1">
    <location>
        <begin position="130"/>
        <end position="155"/>
    </location>
</feature>
<dbReference type="InterPro" id="IPR032834">
    <property type="entry name" value="NatK-like_C"/>
</dbReference>
<keyword evidence="4" id="KW-1185">Reference proteome</keyword>
<keyword evidence="1" id="KW-0472">Membrane</keyword>
<feature type="transmembrane region" description="Helical" evidence="1">
    <location>
        <begin position="64"/>
        <end position="83"/>
    </location>
</feature>
<dbReference type="InterPro" id="IPR036890">
    <property type="entry name" value="HATPase_C_sf"/>
</dbReference>
<keyword evidence="1" id="KW-1133">Transmembrane helix</keyword>
<dbReference type="GO" id="GO:0042802">
    <property type="term" value="F:identical protein binding"/>
    <property type="evidence" value="ECO:0007669"/>
    <property type="project" value="TreeGrafter"/>
</dbReference>
<gene>
    <name evidence="3" type="ORF">HBE96_05475</name>
</gene>
<dbReference type="PANTHER" id="PTHR40448">
    <property type="entry name" value="TWO-COMPONENT SENSOR HISTIDINE KINASE"/>
    <property type="match status" value="1"/>
</dbReference>
<feature type="domain" description="Sensor histidine kinase NatK-like C-terminal" evidence="2">
    <location>
        <begin position="350"/>
        <end position="454"/>
    </location>
</feature>
<dbReference type="PANTHER" id="PTHR40448:SF1">
    <property type="entry name" value="TWO-COMPONENT SENSOR HISTIDINE KINASE"/>
    <property type="match status" value="1"/>
</dbReference>
<reference evidence="3 4" key="1">
    <citation type="submission" date="2020-04" db="EMBL/GenBank/DDBJ databases">
        <authorList>
            <person name="Doyle D.A."/>
        </authorList>
    </citation>
    <scope>NUCLEOTIDE SEQUENCE [LARGE SCALE GENOMIC DNA]</scope>
    <source>
        <strain evidence="3 4">P21</strain>
    </source>
</reference>
<evidence type="ECO:0000256" key="1">
    <source>
        <dbReference type="SAM" id="Phobius"/>
    </source>
</evidence>
<dbReference type="CDD" id="cd16935">
    <property type="entry name" value="HATPase_AgrC-ComD-like"/>
    <property type="match status" value="1"/>
</dbReference>
<keyword evidence="1" id="KW-0812">Transmembrane</keyword>
<dbReference type="RefSeq" id="WP_169296751.1">
    <property type="nucleotide sequence ID" value="NZ_JABBNI010000010.1"/>
</dbReference>
<feature type="transmembrane region" description="Helical" evidence="1">
    <location>
        <begin position="167"/>
        <end position="190"/>
    </location>
</feature>
<comment type="caution">
    <text evidence="3">The sequence shown here is derived from an EMBL/GenBank/DDBJ whole genome shotgun (WGS) entry which is preliminary data.</text>
</comment>
<organism evidence="3 4">
    <name type="scientific">Clostridium muellerianum</name>
    <dbReference type="NCBI Taxonomy" id="2716538"/>
    <lineage>
        <taxon>Bacteria</taxon>
        <taxon>Bacillati</taxon>
        <taxon>Bacillota</taxon>
        <taxon>Clostridia</taxon>
        <taxon>Eubacteriales</taxon>
        <taxon>Clostridiaceae</taxon>
        <taxon>Clostridium</taxon>
    </lineage>
</organism>
<protein>
    <submittedName>
        <fullName evidence="3">GHKL domain-containing protein</fullName>
    </submittedName>
</protein>
<proteinExistence type="predicted"/>
<feature type="transmembrane region" description="Helical" evidence="1">
    <location>
        <begin position="42"/>
        <end position="58"/>
    </location>
</feature>
<reference evidence="3 4" key="2">
    <citation type="submission" date="2020-06" db="EMBL/GenBank/DDBJ databases">
        <title>Complete Genome Sequence of Clostridium muelleri sp. nov. P21T, an Acid-Alcohol Producing Acetogen Isolated from Old Hay.</title>
        <authorList>
            <person name="Duncan K.E."/>
            <person name="Tanner R.S."/>
        </authorList>
    </citation>
    <scope>NUCLEOTIDE SEQUENCE [LARGE SCALE GENOMIC DNA]</scope>
    <source>
        <strain evidence="3 4">P21</strain>
    </source>
</reference>
<dbReference type="SUPFAM" id="SSF55874">
    <property type="entry name" value="ATPase domain of HSP90 chaperone/DNA topoisomerase II/histidine kinase"/>
    <property type="match status" value="1"/>
</dbReference>
<evidence type="ECO:0000313" key="3">
    <source>
        <dbReference type="EMBL" id="NMM62146.1"/>
    </source>
</evidence>
<dbReference type="AlphaFoldDB" id="A0A7Y0HNL2"/>
<dbReference type="Gene3D" id="3.30.565.10">
    <property type="entry name" value="Histidine kinase-like ATPase, C-terminal domain"/>
    <property type="match status" value="1"/>
</dbReference>
<dbReference type="EMBL" id="JABBNI010000010">
    <property type="protein sequence ID" value="NMM62146.1"/>
    <property type="molecule type" value="Genomic_DNA"/>
</dbReference>
<accession>A0A7Y0HNL2</accession>
<dbReference type="Pfam" id="PF14501">
    <property type="entry name" value="HATPase_c_5"/>
    <property type="match status" value="1"/>
</dbReference>
<evidence type="ECO:0000313" key="4">
    <source>
        <dbReference type="Proteomes" id="UP000537131"/>
    </source>
</evidence>